<dbReference type="Pfam" id="PF04542">
    <property type="entry name" value="Sigma70_r2"/>
    <property type="match status" value="1"/>
</dbReference>
<feature type="transmembrane region" description="Helical" evidence="5">
    <location>
        <begin position="386"/>
        <end position="405"/>
    </location>
</feature>
<proteinExistence type="inferred from homology"/>
<keyword evidence="3" id="KW-0731">Sigma factor</keyword>
<keyword evidence="5" id="KW-0472">Membrane</keyword>
<feature type="transmembrane region" description="Helical" evidence="5">
    <location>
        <begin position="412"/>
        <end position="432"/>
    </location>
</feature>
<comment type="caution">
    <text evidence="8">The sequence shown here is derived from an EMBL/GenBank/DDBJ whole genome shotgun (WGS) entry which is preliminary data.</text>
</comment>
<dbReference type="InterPro" id="IPR013325">
    <property type="entry name" value="RNA_pol_sigma_r2"/>
</dbReference>
<evidence type="ECO:0000256" key="3">
    <source>
        <dbReference type="ARBA" id="ARBA00023082"/>
    </source>
</evidence>
<evidence type="ECO:0000256" key="5">
    <source>
        <dbReference type="SAM" id="Phobius"/>
    </source>
</evidence>
<dbReference type="Proteomes" id="UP000590740">
    <property type="component" value="Unassembled WGS sequence"/>
</dbReference>
<feature type="transmembrane region" description="Helical" evidence="5">
    <location>
        <begin position="202"/>
        <end position="223"/>
    </location>
</feature>
<dbReference type="SUPFAM" id="SSF88659">
    <property type="entry name" value="Sigma3 and sigma4 domains of RNA polymerase sigma factors"/>
    <property type="match status" value="1"/>
</dbReference>
<evidence type="ECO:0000259" key="6">
    <source>
        <dbReference type="Pfam" id="PF04542"/>
    </source>
</evidence>
<accession>A0A7W8DME5</accession>
<feature type="transmembrane region" description="Helical" evidence="5">
    <location>
        <begin position="444"/>
        <end position="470"/>
    </location>
</feature>
<comment type="similarity">
    <text evidence="1">Belongs to the sigma-70 factor family. ECF subfamily.</text>
</comment>
<evidence type="ECO:0000313" key="9">
    <source>
        <dbReference type="Proteomes" id="UP000590740"/>
    </source>
</evidence>
<evidence type="ECO:0000259" key="7">
    <source>
        <dbReference type="Pfam" id="PF08281"/>
    </source>
</evidence>
<feature type="transmembrane region" description="Helical" evidence="5">
    <location>
        <begin position="356"/>
        <end position="380"/>
    </location>
</feature>
<keyword evidence="5" id="KW-0812">Transmembrane</keyword>
<dbReference type="Gene3D" id="1.10.1740.10">
    <property type="match status" value="1"/>
</dbReference>
<dbReference type="SUPFAM" id="SSF88946">
    <property type="entry name" value="Sigma2 domain of RNA polymerase sigma factors"/>
    <property type="match status" value="1"/>
</dbReference>
<sequence>MNTQMINPPDVSDAELVEQSRGGDAAAFGLLVERHKSLVYSLALGACGDLHHSEDIAQEAFVGAWRQLGALKEPGKFRSWVCGIAQNIAKSSIRRNDRTPTARVDGASGEDLQVEASTPAEHAIDSEERTILLRHLLELPVLYREPMVLFYRQNESVISVAEALGISEDAVKQRLARGRAMLTERVERSLGSVLRTSGPTAAFTLAVIGILAASPATASAAAASGAGAKLAKSSAIGGAAALPLITGAAGMWSLFRSQTQSARTPREHRFAVWTLAGAILIGLAVALVFGLRGIRLMAGSSWLVAVSFLVGVLIQSASFAFGFWYYHRRQMIRIADGLSAEAASSVWRMEPADKGFWPGVIGFAVVLGSACNVPHFLVVLGWMRTLVIAMPLALAAVAVVALLRWPWEWRRILMALIGALFLQYAGLTAYMWQQWCQSKEAWQHSIAIIAIQSFSLGIWLVTLIGCHLYWRWEKWGKTSL</sequence>
<evidence type="ECO:0000256" key="2">
    <source>
        <dbReference type="ARBA" id="ARBA00023015"/>
    </source>
</evidence>
<organism evidence="8 9">
    <name type="scientific">Prosthecobacter vanneervenii</name>
    <dbReference type="NCBI Taxonomy" id="48466"/>
    <lineage>
        <taxon>Bacteria</taxon>
        <taxon>Pseudomonadati</taxon>
        <taxon>Verrucomicrobiota</taxon>
        <taxon>Verrucomicrobiia</taxon>
        <taxon>Verrucomicrobiales</taxon>
        <taxon>Verrucomicrobiaceae</taxon>
        <taxon>Prosthecobacter</taxon>
    </lineage>
</organism>
<dbReference type="InterPro" id="IPR039425">
    <property type="entry name" value="RNA_pol_sigma-70-like"/>
</dbReference>
<dbReference type="InterPro" id="IPR036388">
    <property type="entry name" value="WH-like_DNA-bd_sf"/>
</dbReference>
<dbReference type="RefSeq" id="WP_184343055.1">
    <property type="nucleotide sequence ID" value="NZ_JACHIG010000012.1"/>
</dbReference>
<protein>
    <submittedName>
        <fullName evidence="8">RNA polymerase sigma factor (Sigma-70 family)</fullName>
    </submittedName>
</protein>
<name>A0A7W8DME5_9BACT</name>
<keyword evidence="9" id="KW-1185">Reference proteome</keyword>
<dbReference type="AlphaFoldDB" id="A0A7W8DME5"/>
<dbReference type="GO" id="GO:0003677">
    <property type="term" value="F:DNA binding"/>
    <property type="evidence" value="ECO:0007669"/>
    <property type="project" value="InterPro"/>
</dbReference>
<feature type="transmembrane region" description="Helical" evidence="5">
    <location>
        <begin position="270"/>
        <end position="290"/>
    </location>
</feature>
<keyword evidence="2" id="KW-0805">Transcription regulation</keyword>
<dbReference type="NCBIfam" id="TIGR02937">
    <property type="entry name" value="sigma70-ECF"/>
    <property type="match status" value="1"/>
</dbReference>
<feature type="transmembrane region" description="Helical" evidence="5">
    <location>
        <begin position="302"/>
        <end position="326"/>
    </location>
</feature>
<reference evidence="8 9" key="1">
    <citation type="submission" date="2020-08" db="EMBL/GenBank/DDBJ databases">
        <title>Genomic Encyclopedia of Type Strains, Phase IV (KMG-IV): sequencing the most valuable type-strain genomes for metagenomic binning, comparative biology and taxonomic classification.</title>
        <authorList>
            <person name="Goeker M."/>
        </authorList>
    </citation>
    <scope>NUCLEOTIDE SEQUENCE [LARGE SCALE GENOMIC DNA]</scope>
    <source>
        <strain evidence="8 9">DSM 12252</strain>
    </source>
</reference>
<dbReference type="InterPro" id="IPR013324">
    <property type="entry name" value="RNA_pol_sigma_r3/r4-like"/>
</dbReference>
<evidence type="ECO:0000256" key="4">
    <source>
        <dbReference type="ARBA" id="ARBA00023163"/>
    </source>
</evidence>
<evidence type="ECO:0000256" key="1">
    <source>
        <dbReference type="ARBA" id="ARBA00010641"/>
    </source>
</evidence>
<feature type="domain" description="RNA polymerase sigma-70 region 2" evidence="6">
    <location>
        <begin position="31"/>
        <end position="99"/>
    </location>
</feature>
<feature type="transmembrane region" description="Helical" evidence="5">
    <location>
        <begin position="235"/>
        <end position="255"/>
    </location>
</feature>
<feature type="domain" description="RNA polymerase sigma factor 70 region 4 type 2" evidence="7">
    <location>
        <begin position="131"/>
        <end position="182"/>
    </location>
</feature>
<dbReference type="InterPro" id="IPR014284">
    <property type="entry name" value="RNA_pol_sigma-70_dom"/>
</dbReference>
<dbReference type="Gene3D" id="1.10.10.10">
    <property type="entry name" value="Winged helix-like DNA-binding domain superfamily/Winged helix DNA-binding domain"/>
    <property type="match status" value="1"/>
</dbReference>
<dbReference type="Pfam" id="PF08281">
    <property type="entry name" value="Sigma70_r4_2"/>
    <property type="match status" value="1"/>
</dbReference>
<dbReference type="EMBL" id="JACHIG010000012">
    <property type="protein sequence ID" value="MBB5034851.1"/>
    <property type="molecule type" value="Genomic_DNA"/>
</dbReference>
<evidence type="ECO:0000313" key="8">
    <source>
        <dbReference type="EMBL" id="MBB5034851.1"/>
    </source>
</evidence>
<dbReference type="PANTHER" id="PTHR43133:SF51">
    <property type="entry name" value="RNA POLYMERASE SIGMA FACTOR"/>
    <property type="match status" value="1"/>
</dbReference>
<dbReference type="InterPro" id="IPR007627">
    <property type="entry name" value="RNA_pol_sigma70_r2"/>
</dbReference>
<keyword evidence="4" id="KW-0804">Transcription</keyword>
<dbReference type="GO" id="GO:0016987">
    <property type="term" value="F:sigma factor activity"/>
    <property type="evidence" value="ECO:0007669"/>
    <property type="project" value="UniProtKB-KW"/>
</dbReference>
<dbReference type="PANTHER" id="PTHR43133">
    <property type="entry name" value="RNA POLYMERASE ECF-TYPE SIGMA FACTO"/>
    <property type="match status" value="1"/>
</dbReference>
<dbReference type="InterPro" id="IPR013249">
    <property type="entry name" value="RNA_pol_sigma70_r4_t2"/>
</dbReference>
<keyword evidence="5" id="KW-1133">Transmembrane helix</keyword>
<gene>
    <name evidence="8" type="ORF">HNQ65_004459</name>
</gene>
<dbReference type="GO" id="GO:0006352">
    <property type="term" value="P:DNA-templated transcription initiation"/>
    <property type="evidence" value="ECO:0007669"/>
    <property type="project" value="InterPro"/>
</dbReference>